<name>A0A9N8EAU3_9STRA</name>
<feature type="compositionally biased region" description="Gly residues" evidence="1">
    <location>
        <begin position="105"/>
        <end position="116"/>
    </location>
</feature>
<keyword evidence="3" id="KW-1185">Reference proteome</keyword>
<feature type="region of interest" description="Disordered" evidence="1">
    <location>
        <begin position="96"/>
        <end position="145"/>
    </location>
</feature>
<dbReference type="Proteomes" id="UP001153069">
    <property type="component" value="Unassembled WGS sequence"/>
</dbReference>
<protein>
    <submittedName>
        <fullName evidence="2">Uncharacterized protein</fullName>
    </submittedName>
</protein>
<dbReference type="EMBL" id="CAICTM010000855">
    <property type="protein sequence ID" value="CAB9517428.1"/>
    <property type="molecule type" value="Genomic_DNA"/>
</dbReference>
<evidence type="ECO:0000313" key="3">
    <source>
        <dbReference type="Proteomes" id="UP001153069"/>
    </source>
</evidence>
<gene>
    <name evidence="2" type="ORF">SEMRO_856_G211510.1</name>
</gene>
<reference evidence="2" key="1">
    <citation type="submission" date="2020-06" db="EMBL/GenBank/DDBJ databases">
        <authorList>
            <consortium name="Plant Systems Biology data submission"/>
        </authorList>
    </citation>
    <scope>NUCLEOTIDE SEQUENCE</scope>
    <source>
        <strain evidence="2">D6</strain>
    </source>
</reference>
<evidence type="ECO:0000313" key="2">
    <source>
        <dbReference type="EMBL" id="CAB9517428.1"/>
    </source>
</evidence>
<feature type="compositionally biased region" description="Acidic residues" evidence="1">
    <location>
        <begin position="117"/>
        <end position="130"/>
    </location>
</feature>
<dbReference type="AlphaFoldDB" id="A0A9N8EAU3"/>
<organism evidence="2 3">
    <name type="scientific">Seminavis robusta</name>
    <dbReference type="NCBI Taxonomy" id="568900"/>
    <lineage>
        <taxon>Eukaryota</taxon>
        <taxon>Sar</taxon>
        <taxon>Stramenopiles</taxon>
        <taxon>Ochrophyta</taxon>
        <taxon>Bacillariophyta</taxon>
        <taxon>Bacillariophyceae</taxon>
        <taxon>Bacillariophycidae</taxon>
        <taxon>Naviculales</taxon>
        <taxon>Naviculaceae</taxon>
        <taxon>Seminavis</taxon>
    </lineage>
</organism>
<sequence length="145" mass="15723">MASINYRGICIHEDIERPLNAVMSKDLSTAVKIEFHLTGDELLYVMWFAGDDEVCEEYVNEFDHHLLRGQFMTALTALSELPFKFINHDMDDVADDADVDDAGAGADGTDGAGADGADGDTIDDTIDDAIDFPSDADSSINLDDA</sequence>
<accession>A0A9N8EAU3</accession>
<comment type="caution">
    <text evidence="2">The sequence shown here is derived from an EMBL/GenBank/DDBJ whole genome shotgun (WGS) entry which is preliminary data.</text>
</comment>
<proteinExistence type="predicted"/>
<feature type="compositionally biased region" description="Polar residues" evidence="1">
    <location>
        <begin position="136"/>
        <end position="145"/>
    </location>
</feature>
<evidence type="ECO:0000256" key="1">
    <source>
        <dbReference type="SAM" id="MobiDB-lite"/>
    </source>
</evidence>